<comment type="caution">
    <text evidence="3">The sequence shown here is derived from an EMBL/GenBank/DDBJ whole genome shotgun (WGS) entry which is preliminary data.</text>
</comment>
<keyword evidence="4" id="KW-1185">Reference proteome</keyword>
<keyword evidence="1" id="KW-1133">Transmembrane helix</keyword>
<reference evidence="3 4" key="1">
    <citation type="submission" date="2015-12" db="EMBL/GenBank/DDBJ databases">
        <title>The genome of Folsomia candida.</title>
        <authorList>
            <person name="Faddeeva A."/>
            <person name="Derks M.F."/>
            <person name="Anvar Y."/>
            <person name="Smit S."/>
            <person name="Van Straalen N."/>
            <person name="Roelofs D."/>
        </authorList>
    </citation>
    <scope>NUCLEOTIDE SEQUENCE [LARGE SCALE GENOMIC DNA]</scope>
    <source>
        <strain evidence="3 4">VU population</strain>
        <tissue evidence="3">Whole body</tissue>
    </source>
</reference>
<dbReference type="EMBL" id="LNIX01000028">
    <property type="protein sequence ID" value="OXA41658.1"/>
    <property type="molecule type" value="Genomic_DNA"/>
</dbReference>
<feature type="signal peptide" evidence="2">
    <location>
        <begin position="1"/>
        <end position="16"/>
    </location>
</feature>
<proteinExistence type="predicted"/>
<feature type="transmembrane region" description="Helical" evidence="1">
    <location>
        <begin position="352"/>
        <end position="372"/>
    </location>
</feature>
<feature type="chain" id="PRO_5012668948" evidence="2">
    <location>
        <begin position="17"/>
        <end position="447"/>
    </location>
</feature>
<protein>
    <submittedName>
        <fullName evidence="3">Uncharacterized protein</fullName>
    </submittedName>
</protein>
<dbReference type="Proteomes" id="UP000198287">
    <property type="component" value="Unassembled WGS sequence"/>
</dbReference>
<dbReference type="AlphaFoldDB" id="A0A226D9V6"/>
<keyword evidence="2" id="KW-0732">Signal</keyword>
<evidence type="ECO:0000313" key="4">
    <source>
        <dbReference type="Proteomes" id="UP000198287"/>
    </source>
</evidence>
<keyword evidence="1" id="KW-0812">Transmembrane</keyword>
<feature type="transmembrane region" description="Helical" evidence="1">
    <location>
        <begin position="409"/>
        <end position="428"/>
    </location>
</feature>
<feature type="transmembrane region" description="Helical" evidence="1">
    <location>
        <begin position="378"/>
        <end position="397"/>
    </location>
</feature>
<evidence type="ECO:0000313" key="3">
    <source>
        <dbReference type="EMBL" id="OXA41658.1"/>
    </source>
</evidence>
<sequence>MLFQIVIFIKLVQIFAHPSPRGPIFQEILQGVPKSCHISIIYPTDLHPACFVQKSSHTQLSIPVKLFSLSFLDQRKLRKISSDIYRTRRLLCQYAFMVTTFRNLRKLGFLVAGVIPNLYNDKFGYVYAHGKSLRYTFFLFIPLINNHTDVIPQELKLLTFYNDIGNVFIYNFAVILISNRDPKNSQICIHHQNVIFTLARMTCSYSATVPNIEIFNSFIFSPKVWTLIKTSLVNTDASLTGISDILRNIGPFESEENPFLPRSTTVWHILSVLANRVNITYKFFKPYSDDVYVMYSVEPTVYIDSDFSTLTPYLPRHATQTTKQTSYAFATCFTGSSRIVFTFYLKPFDSKVWWTLLVCIGCVSLLLAGIQFIKEKKISGLLIFYVLSMLLQIVVNLHEKWWNNFEVRFLRVLWALICIVFANCYLGISIGSNLMSLQNNGNYPPNI</sequence>
<evidence type="ECO:0000256" key="2">
    <source>
        <dbReference type="SAM" id="SignalP"/>
    </source>
</evidence>
<keyword evidence="1" id="KW-0472">Membrane</keyword>
<gene>
    <name evidence="3" type="ORF">Fcan01_23352</name>
</gene>
<name>A0A226D9V6_FOLCA</name>
<organism evidence="3 4">
    <name type="scientific">Folsomia candida</name>
    <name type="common">Springtail</name>
    <dbReference type="NCBI Taxonomy" id="158441"/>
    <lineage>
        <taxon>Eukaryota</taxon>
        <taxon>Metazoa</taxon>
        <taxon>Ecdysozoa</taxon>
        <taxon>Arthropoda</taxon>
        <taxon>Hexapoda</taxon>
        <taxon>Collembola</taxon>
        <taxon>Entomobryomorpha</taxon>
        <taxon>Isotomoidea</taxon>
        <taxon>Isotomidae</taxon>
        <taxon>Proisotominae</taxon>
        <taxon>Folsomia</taxon>
    </lineage>
</organism>
<accession>A0A226D9V6</accession>
<evidence type="ECO:0000256" key="1">
    <source>
        <dbReference type="SAM" id="Phobius"/>
    </source>
</evidence>